<dbReference type="AlphaFoldDB" id="A0A1S0UJC1"/>
<proteinExistence type="predicted"/>
<dbReference type="KEGG" id="loa:LOAG_17841"/>
<dbReference type="EMBL" id="JH712202">
    <property type="protein sequence ID" value="EJD74914.1"/>
    <property type="molecule type" value="Genomic_DNA"/>
</dbReference>
<reference evidence="2" key="1">
    <citation type="submission" date="2012-04" db="EMBL/GenBank/DDBJ databases">
        <title>The Genome Sequence of Loa loa.</title>
        <authorList>
            <consortium name="The Broad Institute Genome Sequencing Platform"/>
            <consortium name="Broad Institute Genome Sequencing Center for Infectious Disease"/>
            <person name="Nutman T.B."/>
            <person name="Fink D.L."/>
            <person name="Russ C."/>
            <person name="Young S."/>
            <person name="Zeng Q."/>
            <person name="Gargeya S."/>
            <person name="Alvarado L."/>
            <person name="Berlin A."/>
            <person name="Chapman S.B."/>
            <person name="Chen Z."/>
            <person name="Freedman E."/>
            <person name="Gellesch M."/>
            <person name="Goldberg J."/>
            <person name="Griggs A."/>
            <person name="Gujja S."/>
            <person name="Heilman E.R."/>
            <person name="Heiman D."/>
            <person name="Howarth C."/>
            <person name="Mehta T."/>
            <person name="Neiman D."/>
            <person name="Pearson M."/>
            <person name="Roberts A."/>
            <person name="Saif S."/>
            <person name="Shea T."/>
            <person name="Shenoy N."/>
            <person name="Sisk P."/>
            <person name="Stolte C."/>
            <person name="Sykes S."/>
            <person name="White J."/>
            <person name="Yandava C."/>
            <person name="Haas B."/>
            <person name="Henn M.R."/>
            <person name="Nusbaum C."/>
            <person name="Birren B."/>
        </authorList>
    </citation>
    <scope>NUCLEOTIDE SEQUENCE [LARGE SCALE GENOMIC DNA]</scope>
</reference>
<feature type="compositionally biased region" description="Basic and acidic residues" evidence="1">
    <location>
        <begin position="11"/>
        <end position="20"/>
    </location>
</feature>
<name>A0A1S0UJC1_LOALO</name>
<sequence>MAKKNCSKTKHSTDLSPKENKSINQLGIAGSPLIFIVHPFEPTTSTPLQASRSVRLPRPHHDNAQLSPIILKRNDTTCESTAPATCLQ</sequence>
<organism evidence="2">
    <name type="scientific">Loa loa</name>
    <name type="common">Eye worm</name>
    <name type="synonym">Filaria loa</name>
    <dbReference type="NCBI Taxonomy" id="7209"/>
    <lineage>
        <taxon>Eukaryota</taxon>
        <taxon>Metazoa</taxon>
        <taxon>Ecdysozoa</taxon>
        <taxon>Nematoda</taxon>
        <taxon>Chromadorea</taxon>
        <taxon>Rhabditida</taxon>
        <taxon>Spirurina</taxon>
        <taxon>Spiruromorpha</taxon>
        <taxon>Filarioidea</taxon>
        <taxon>Onchocercidae</taxon>
        <taxon>Loa</taxon>
    </lineage>
</organism>
<accession>A0A1S0UJC1</accession>
<dbReference type="GeneID" id="31251768"/>
<feature type="compositionally biased region" description="Basic residues" evidence="1">
    <location>
        <begin position="1"/>
        <end position="10"/>
    </location>
</feature>
<dbReference type="CTD" id="31251768"/>
<gene>
    <name evidence="2" type="ORF">LOAG_17841</name>
</gene>
<protein>
    <submittedName>
        <fullName evidence="2">Uncharacterized protein</fullName>
    </submittedName>
</protein>
<feature type="region of interest" description="Disordered" evidence="1">
    <location>
        <begin position="1"/>
        <end position="20"/>
    </location>
</feature>
<dbReference type="RefSeq" id="XP_020305806.1">
    <property type="nucleotide sequence ID" value="XM_020450506.1"/>
</dbReference>
<evidence type="ECO:0000313" key="2">
    <source>
        <dbReference type="EMBL" id="EJD74914.1"/>
    </source>
</evidence>
<dbReference type="InParanoid" id="A0A1S0UJC1"/>
<evidence type="ECO:0000256" key="1">
    <source>
        <dbReference type="SAM" id="MobiDB-lite"/>
    </source>
</evidence>